<dbReference type="PANTHER" id="PTHR19424">
    <property type="entry name" value="HEAT SHOCK FACTOR BINDING PROTEIN 1"/>
    <property type="match status" value="1"/>
</dbReference>
<dbReference type="GO" id="GO:0005829">
    <property type="term" value="C:cytosol"/>
    <property type="evidence" value="ECO:0007669"/>
    <property type="project" value="TreeGrafter"/>
</dbReference>
<dbReference type="FunFam" id="1.20.5.430:FF:000002">
    <property type="entry name" value="Heat shock factor-binding protein 1"/>
    <property type="match status" value="1"/>
</dbReference>
<proteinExistence type="inferred from homology"/>
<name>A0AAN7PB56_9COLE</name>
<dbReference type="GO" id="GO:0003714">
    <property type="term" value="F:transcription corepressor activity"/>
    <property type="evidence" value="ECO:0007669"/>
    <property type="project" value="InterPro"/>
</dbReference>
<comment type="caution">
    <text evidence="8">The sequence shown here is derived from an EMBL/GenBank/DDBJ whole genome shotgun (WGS) entry which is preliminary data.</text>
</comment>
<protein>
    <recommendedName>
        <fullName evidence="6">Heat shock factor-binding protein 1</fullName>
    </recommendedName>
</protein>
<gene>
    <name evidence="8" type="ORF">RN001_007052</name>
</gene>
<feature type="coiled-coil region" evidence="7">
    <location>
        <begin position="91"/>
        <end position="118"/>
    </location>
</feature>
<sequence length="126" mass="14210">MLSLNTLIYYKSILLRGHIVPTSSIATIRSNFLKLPSLATEEAMVDEKVEMSNDTETFTSISSNDPKYVQELTQYVQNLLESIQSKFQNMSDQILSRIDEMGNRIDDLEKNIGDLMTQAGVEGSEK</sequence>
<evidence type="ECO:0000256" key="7">
    <source>
        <dbReference type="SAM" id="Coils"/>
    </source>
</evidence>
<comment type="subunit">
    <text evidence="5">Homohexamer. Associates with heptad repeats of HSF1 trimers and probably also HSF1 monomers, and with HSP70. Association with HSF1 trimers and HSP70 coincides with attenuation of heat shock response and the conversion of HSF1 trimer to monomer.</text>
</comment>
<organism evidence="8 9">
    <name type="scientific">Aquatica leii</name>
    <dbReference type="NCBI Taxonomy" id="1421715"/>
    <lineage>
        <taxon>Eukaryota</taxon>
        <taxon>Metazoa</taxon>
        <taxon>Ecdysozoa</taxon>
        <taxon>Arthropoda</taxon>
        <taxon>Hexapoda</taxon>
        <taxon>Insecta</taxon>
        <taxon>Pterygota</taxon>
        <taxon>Neoptera</taxon>
        <taxon>Endopterygota</taxon>
        <taxon>Coleoptera</taxon>
        <taxon>Polyphaga</taxon>
        <taxon>Elateriformia</taxon>
        <taxon>Elateroidea</taxon>
        <taxon>Lampyridae</taxon>
        <taxon>Luciolinae</taxon>
        <taxon>Aquatica</taxon>
    </lineage>
</organism>
<dbReference type="GO" id="GO:0070370">
    <property type="term" value="P:cellular heat acclimation"/>
    <property type="evidence" value="ECO:0007669"/>
    <property type="project" value="TreeGrafter"/>
</dbReference>
<keyword evidence="7" id="KW-0175">Coiled coil</keyword>
<dbReference type="Gene3D" id="1.20.5.430">
    <property type="match status" value="1"/>
</dbReference>
<evidence type="ECO:0000256" key="2">
    <source>
        <dbReference type="ARBA" id="ARBA00006349"/>
    </source>
</evidence>
<reference evidence="9" key="1">
    <citation type="submission" date="2023-01" db="EMBL/GenBank/DDBJ databases">
        <title>Key to firefly adult light organ development and bioluminescence: homeobox transcription factors regulate luciferase expression and transportation to peroxisome.</title>
        <authorList>
            <person name="Fu X."/>
        </authorList>
    </citation>
    <scope>NUCLEOTIDE SEQUENCE [LARGE SCALE GENOMIC DNA]</scope>
</reference>
<keyword evidence="3" id="KW-0539">Nucleus</keyword>
<evidence type="ECO:0000313" key="8">
    <source>
        <dbReference type="EMBL" id="KAK4878906.1"/>
    </source>
</evidence>
<dbReference type="EMBL" id="JARPUR010000003">
    <property type="protein sequence ID" value="KAK4878906.1"/>
    <property type="molecule type" value="Genomic_DNA"/>
</dbReference>
<evidence type="ECO:0000256" key="5">
    <source>
        <dbReference type="ARBA" id="ARBA00038772"/>
    </source>
</evidence>
<evidence type="ECO:0000313" key="9">
    <source>
        <dbReference type="Proteomes" id="UP001353858"/>
    </source>
</evidence>
<dbReference type="InterPro" id="IPR009643">
    <property type="entry name" value="HS1-bd"/>
</dbReference>
<evidence type="ECO:0000256" key="4">
    <source>
        <dbReference type="ARBA" id="ARBA00037689"/>
    </source>
</evidence>
<dbReference type="Pfam" id="PF06825">
    <property type="entry name" value="HSBP1"/>
    <property type="match status" value="1"/>
</dbReference>
<evidence type="ECO:0000256" key="3">
    <source>
        <dbReference type="ARBA" id="ARBA00023242"/>
    </source>
</evidence>
<accession>A0AAN7PB56</accession>
<comment type="function">
    <text evidence="4">Negative regulator of the heat shock response. Negatively affects HSF1 DNA-binding activity. May have a role in the suppression of the activation of the stress response during the aging process.</text>
</comment>
<evidence type="ECO:0000256" key="1">
    <source>
        <dbReference type="ARBA" id="ARBA00004123"/>
    </source>
</evidence>
<dbReference type="GO" id="GO:0005634">
    <property type="term" value="C:nucleus"/>
    <property type="evidence" value="ECO:0007669"/>
    <property type="project" value="UniProtKB-SubCell"/>
</dbReference>
<dbReference type="AlphaFoldDB" id="A0AAN7PB56"/>
<comment type="similarity">
    <text evidence="2">Belongs to the HSBP1 family.</text>
</comment>
<keyword evidence="9" id="KW-1185">Reference proteome</keyword>
<comment type="subcellular location">
    <subcellularLocation>
        <location evidence="1">Nucleus</location>
    </subcellularLocation>
</comment>
<evidence type="ECO:0000256" key="6">
    <source>
        <dbReference type="ARBA" id="ARBA00039223"/>
    </source>
</evidence>
<dbReference type="Proteomes" id="UP001353858">
    <property type="component" value="Unassembled WGS sequence"/>
</dbReference>
<dbReference type="PANTHER" id="PTHR19424:SF0">
    <property type="entry name" value="HEAT SHOCK FACTOR BINDING PROTEIN 1"/>
    <property type="match status" value="1"/>
</dbReference>